<evidence type="ECO:0000313" key="11">
    <source>
        <dbReference type="Proteomes" id="UP000836841"/>
    </source>
</evidence>
<dbReference type="Gene3D" id="1.25.10.10">
    <property type="entry name" value="Leucine-rich Repeat Variant"/>
    <property type="match status" value="1"/>
</dbReference>
<dbReference type="AlphaFoldDB" id="A0AAU9RK09"/>
<keyword evidence="5 6" id="KW-0653">Protein transport</keyword>
<dbReference type="Pfam" id="PF00514">
    <property type="entry name" value="Arm"/>
    <property type="match status" value="7"/>
</dbReference>
<dbReference type="GO" id="GO:0061608">
    <property type="term" value="F:nuclear import signal receptor activity"/>
    <property type="evidence" value="ECO:0007669"/>
    <property type="project" value="InterPro"/>
</dbReference>
<evidence type="ECO:0000313" key="10">
    <source>
        <dbReference type="EMBL" id="CAH2044640.1"/>
    </source>
</evidence>
<organism evidence="10 11">
    <name type="scientific">Thlaspi arvense</name>
    <name type="common">Field penny-cress</name>
    <dbReference type="NCBI Taxonomy" id="13288"/>
    <lineage>
        <taxon>Eukaryota</taxon>
        <taxon>Viridiplantae</taxon>
        <taxon>Streptophyta</taxon>
        <taxon>Embryophyta</taxon>
        <taxon>Tracheophyta</taxon>
        <taxon>Spermatophyta</taxon>
        <taxon>Magnoliopsida</taxon>
        <taxon>eudicotyledons</taxon>
        <taxon>Gunneridae</taxon>
        <taxon>Pentapetalae</taxon>
        <taxon>rosids</taxon>
        <taxon>malvids</taxon>
        <taxon>Brassicales</taxon>
        <taxon>Brassicaceae</taxon>
        <taxon>Thlaspideae</taxon>
        <taxon>Thlaspi</taxon>
    </lineage>
</organism>
<dbReference type="GO" id="GO:0006606">
    <property type="term" value="P:protein import into nucleus"/>
    <property type="evidence" value="ECO:0007669"/>
    <property type="project" value="InterPro"/>
</dbReference>
<evidence type="ECO:0000256" key="7">
    <source>
        <dbReference type="PROSITE-ProRule" id="PRU00259"/>
    </source>
</evidence>
<comment type="subcellular location">
    <subcellularLocation>
        <location evidence="1">Nucleus envelope</location>
    </subcellularLocation>
</comment>
<dbReference type="Pfam" id="PF01749">
    <property type="entry name" value="IBB"/>
    <property type="match status" value="1"/>
</dbReference>
<gene>
    <name evidence="10" type="ORF">TAV2_LOCUS7992</name>
</gene>
<feature type="repeat" description="ARM" evidence="7">
    <location>
        <begin position="282"/>
        <end position="324"/>
    </location>
</feature>
<evidence type="ECO:0000259" key="9">
    <source>
        <dbReference type="PROSITE" id="PS51214"/>
    </source>
</evidence>
<dbReference type="InterPro" id="IPR002652">
    <property type="entry name" value="Importin-a_IBB"/>
</dbReference>
<keyword evidence="11" id="KW-1185">Reference proteome</keyword>
<dbReference type="PANTHER" id="PTHR23316">
    <property type="entry name" value="IMPORTIN ALPHA"/>
    <property type="match status" value="1"/>
</dbReference>
<dbReference type="SMART" id="SM00185">
    <property type="entry name" value="ARM"/>
    <property type="match status" value="8"/>
</dbReference>
<dbReference type="InterPro" id="IPR000225">
    <property type="entry name" value="Armadillo"/>
</dbReference>
<dbReference type="Proteomes" id="UP000836841">
    <property type="component" value="Chromosome 2"/>
</dbReference>
<protein>
    <recommendedName>
        <fullName evidence="6">Importin subunit alpha</fullName>
    </recommendedName>
</protein>
<dbReference type="PROSITE" id="PS51214">
    <property type="entry name" value="IBB"/>
    <property type="match status" value="1"/>
</dbReference>
<reference evidence="10 11" key="1">
    <citation type="submission" date="2022-03" db="EMBL/GenBank/DDBJ databases">
        <authorList>
            <person name="Nunn A."/>
            <person name="Chopra R."/>
            <person name="Nunn A."/>
            <person name="Contreras Garrido A."/>
        </authorList>
    </citation>
    <scope>NUCLEOTIDE SEQUENCE [LARGE SCALE GENOMIC DNA]</scope>
</reference>
<evidence type="ECO:0000256" key="4">
    <source>
        <dbReference type="ARBA" id="ARBA00022737"/>
    </source>
</evidence>
<evidence type="ECO:0000256" key="5">
    <source>
        <dbReference type="ARBA" id="ARBA00022927"/>
    </source>
</evidence>
<keyword evidence="4" id="KW-0677">Repeat</keyword>
<feature type="region of interest" description="Disordered" evidence="8">
    <location>
        <begin position="490"/>
        <end position="530"/>
    </location>
</feature>
<dbReference type="GO" id="GO:0005737">
    <property type="term" value="C:cytoplasm"/>
    <property type="evidence" value="ECO:0007669"/>
    <property type="project" value="InterPro"/>
</dbReference>
<dbReference type="Pfam" id="PF16186">
    <property type="entry name" value="Arm_3"/>
    <property type="match status" value="1"/>
</dbReference>
<evidence type="ECO:0000256" key="6">
    <source>
        <dbReference type="PIRNR" id="PIRNR005673"/>
    </source>
</evidence>
<name>A0AAU9RK09_THLAR</name>
<sequence>MSLRPSEKTVFRRNRYKATVDAEEGRRRREDHLVEIRKNKREESLMKKRRDGMQALQDFTPESAASLENMLDNLAMVTGIWSDDPLLQLESATQFRTVLSTESPPIDKVVQCGVVPRFVEFLKNDDFPKLQFEASWVLTNIVSGTLENTMVVIDNGAVPIFVHLLASPDDALREQVVWALGNIAGDATQCRDLVLECGALMPLLAQLNEHSTSSMVRNATWTLSNFCRGKPQPPFDQVKPTIPAFERLVHSNDEEILADACWGLSFLADGPDEKIQCVVESGVVPRLVQLLSHPSQCVVTPALRTIGNIVTGNTQLTQCVISYGALPIIANLLTQNYKTSTKKEACWTISNITAGTVEQIQSVIDANLIPTLVHLAQCSVFDIKKEALWAISNAISIGSHDQIKYLVEQSCIKPLCDILACQDLEIISVCLEGLENILKVGEAEKITGHVNFAQLIEDAEGVEKIENLQSSDNNDIYEKAVKILETYWDEEEDEETQQQQQQSPREGGSHLGFHFGENTIPVSPGGFNFG</sequence>
<dbReference type="InterPro" id="IPR024931">
    <property type="entry name" value="Importin_alpha"/>
</dbReference>
<dbReference type="InterPro" id="IPR032413">
    <property type="entry name" value="Arm_3"/>
</dbReference>
<dbReference type="EMBL" id="OU466858">
    <property type="protein sequence ID" value="CAH2044640.1"/>
    <property type="molecule type" value="Genomic_DNA"/>
</dbReference>
<evidence type="ECO:0000256" key="1">
    <source>
        <dbReference type="ARBA" id="ARBA00004259"/>
    </source>
</evidence>
<dbReference type="FunFam" id="1.20.5.690:FF:000002">
    <property type="entry name" value="Importin subunit alpha"/>
    <property type="match status" value="1"/>
</dbReference>
<dbReference type="PROSITE" id="PS50176">
    <property type="entry name" value="ARM_REPEAT"/>
    <property type="match status" value="3"/>
</dbReference>
<dbReference type="InterPro" id="IPR036975">
    <property type="entry name" value="Importin-a_IBB_sf"/>
</dbReference>
<keyword evidence="3 6" id="KW-0813">Transport</keyword>
<dbReference type="InterPro" id="IPR016024">
    <property type="entry name" value="ARM-type_fold"/>
</dbReference>
<evidence type="ECO:0000256" key="3">
    <source>
        <dbReference type="ARBA" id="ARBA00022448"/>
    </source>
</evidence>
<dbReference type="GO" id="GO:0005635">
    <property type="term" value="C:nuclear envelope"/>
    <property type="evidence" value="ECO:0007669"/>
    <property type="project" value="UniProtKB-SubCell"/>
</dbReference>
<proteinExistence type="inferred from homology"/>
<comment type="similarity">
    <text evidence="2 6">Belongs to the importin alpha family.</text>
</comment>
<dbReference type="InterPro" id="IPR011989">
    <property type="entry name" value="ARM-like"/>
</dbReference>
<evidence type="ECO:0000256" key="8">
    <source>
        <dbReference type="SAM" id="MobiDB-lite"/>
    </source>
</evidence>
<evidence type="ECO:0000256" key="2">
    <source>
        <dbReference type="ARBA" id="ARBA00010394"/>
    </source>
</evidence>
<feature type="repeat" description="ARM" evidence="7">
    <location>
        <begin position="113"/>
        <end position="156"/>
    </location>
</feature>
<dbReference type="Gene3D" id="1.20.5.690">
    <property type="entry name" value="Importin-alpha, importin-beta-binding domain"/>
    <property type="match status" value="1"/>
</dbReference>
<dbReference type="PIRSF" id="PIRSF005673">
    <property type="entry name" value="Importin_alpha"/>
    <property type="match status" value="1"/>
</dbReference>
<dbReference type="FunFam" id="1.25.10.10:FF:000021">
    <property type="entry name" value="Importin subunit alpha"/>
    <property type="match status" value="1"/>
</dbReference>
<dbReference type="SUPFAM" id="SSF48371">
    <property type="entry name" value="ARM repeat"/>
    <property type="match status" value="1"/>
</dbReference>
<feature type="repeat" description="ARM" evidence="7">
    <location>
        <begin position="156"/>
        <end position="198"/>
    </location>
</feature>
<feature type="domain" description="IBB" evidence="9">
    <location>
        <begin position="1"/>
        <end position="58"/>
    </location>
</feature>
<accession>A0AAU9RK09</accession>